<dbReference type="eggNOG" id="COG1470">
    <property type="taxonomic scope" value="Bacteria"/>
</dbReference>
<feature type="compositionally biased region" description="Acidic residues" evidence="1">
    <location>
        <begin position="195"/>
        <end position="207"/>
    </location>
</feature>
<dbReference type="OrthoDB" id="9779102at2"/>
<dbReference type="AlphaFoldDB" id="E2SDR3"/>
<feature type="region of interest" description="Disordered" evidence="1">
    <location>
        <begin position="186"/>
        <end position="229"/>
    </location>
</feature>
<dbReference type="InterPro" id="IPR021416">
    <property type="entry name" value="DUF3048_N"/>
</dbReference>
<evidence type="ECO:0000256" key="2">
    <source>
        <dbReference type="SAM" id="SignalP"/>
    </source>
</evidence>
<dbReference type="InterPro" id="IPR023158">
    <property type="entry name" value="YerB-like_sf"/>
</dbReference>
<feature type="compositionally biased region" description="Low complexity" evidence="1">
    <location>
        <begin position="208"/>
        <end position="221"/>
    </location>
</feature>
<sequence>MKLRLLAVVSAVALSLAACGGDDPAPADEATEGDSTPLVQMNPLTGLELPDGAPANPVFVVKVENTRAGAPQYGLNQADLVVGQLVEGGVTRLAAFYYTALPTQVGHVRSMRGTDIGIAAPVAGQLVATGGAPPTVDQVAAAGIPVFSEDGGAPGFSTDSSKSRPYNRLVDLTAVAAAATATDIPGPYLDFTPAEGEEAEGAEEPAEAEGSAGTTAAPPATRTVSSASVQFSRSTTHTWAFGNGVWSRTNGFAAEGQDFAATTLIVVFAPVQSAGYLDPGGNDVPETVFQGGGRALILAGDQAQDVSWAKDGLGGRLTFTDAAGAPVTIDPGKIWIELVPESGSATAQ</sequence>
<keyword evidence="6" id="KW-1185">Reference proteome</keyword>
<evidence type="ECO:0000259" key="4">
    <source>
        <dbReference type="Pfam" id="PF17479"/>
    </source>
</evidence>
<dbReference type="Pfam" id="PF11258">
    <property type="entry name" value="DUF3048"/>
    <property type="match status" value="1"/>
</dbReference>
<dbReference type="HOGENOM" id="CLU_045984_1_0_11"/>
<dbReference type="Gene3D" id="3.50.90.10">
    <property type="entry name" value="YerB-like"/>
    <property type="match status" value="1"/>
</dbReference>
<evidence type="ECO:0000259" key="3">
    <source>
        <dbReference type="Pfam" id="PF11258"/>
    </source>
</evidence>
<name>E2SDR3_9ACTN</name>
<comment type="caution">
    <text evidence="5">The sequence shown here is derived from an EMBL/GenBank/DDBJ whole genome shotgun (WGS) entry which is preliminary data.</text>
</comment>
<keyword evidence="2" id="KW-0732">Signal</keyword>
<organism evidence="5 6">
    <name type="scientific">Aeromicrobium marinum DSM 15272</name>
    <dbReference type="NCBI Taxonomy" id="585531"/>
    <lineage>
        <taxon>Bacteria</taxon>
        <taxon>Bacillati</taxon>
        <taxon>Actinomycetota</taxon>
        <taxon>Actinomycetes</taxon>
        <taxon>Propionibacteriales</taxon>
        <taxon>Nocardioidaceae</taxon>
        <taxon>Aeromicrobium</taxon>
    </lineage>
</organism>
<dbReference type="Pfam" id="PF17479">
    <property type="entry name" value="DUF3048_C"/>
    <property type="match status" value="1"/>
</dbReference>
<gene>
    <name evidence="5" type="ORF">HMPREF0063_11849</name>
</gene>
<evidence type="ECO:0000313" key="6">
    <source>
        <dbReference type="Proteomes" id="UP000003111"/>
    </source>
</evidence>
<accession>E2SDR3</accession>
<proteinExistence type="predicted"/>
<dbReference type="EMBL" id="ACLF03000006">
    <property type="protein sequence ID" value="EFQ82640.1"/>
    <property type="molecule type" value="Genomic_DNA"/>
</dbReference>
<evidence type="ECO:0000256" key="1">
    <source>
        <dbReference type="SAM" id="MobiDB-lite"/>
    </source>
</evidence>
<evidence type="ECO:0008006" key="7">
    <source>
        <dbReference type="Google" id="ProtNLM"/>
    </source>
</evidence>
<evidence type="ECO:0000313" key="5">
    <source>
        <dbReference type="EMBL" id="EFQ82640.1"/>
    </source>
</evidence>
<feature type="domain" description="DUF3048" evidence="4">
    <location>
        <begin position="229"/>
        <end position="336"/>
    </location>
</feature>
<protein>
    <recommendedName>
        <fullName evidence="7">DUF3048 domain-containing protein</fullName>
    </recommendedName>
</protein>
<feature type="signal peptide" evidence="2">
    <location>
        <begin position="1"/>
        <end position="20"/>
    </location>
</feature>
<dbReference type="STRING" id="585531.HMPREF0063_11849"/>
<reference evidence="5" key="1">
    <citation type="submission" date="2010-08" db="EMBL/GenBank/DDBJ databases">
        <authorList>
            <person name="Muzny D."/>
            <person name="Qin X."/>
            <person name="Buhay C."/>
            <person name="Dugan-Rocha S."/>
            <person name="Ding Y."/>
            <person name="Chen G."/>
            <person name="Hawes A."/>
            <person name="Holder M."/>
            <person name="Jhangiani S."/>
            <person name="Johnson A."/>
            <person name="Khan Z."/>
            <person name="Li Z."/>
            <person name="Liu W."/>
            <person name="Liu X."/>
            <person name="Perez L."/>
            <person name="Shen H."/>
            <person name="Wang Q."/>
            <person name="Watt J."/>
            <person name="Xi L."/>
            <person name="Xin Y."/>
            <person name="Zhou J."/>
            <person name="Deng J."/>
            <person name="Jiang H."/>
            <person name="Liu Y."/>
            <person name="Qu J."/>
            <person name="Song X.-Z."/>
            <person name="Zhang L."/>
            <person name="Villasana D."/>
            <person name="Johnson A."/>
            <person name="Liu J."/>
            <person name="Liyanage D."/>
            <person name="Lorensuhewa L."/>
            <person name="Robinson T."/>
            <person name="Song A."/>
            <person name="Song B.-B."/>
            <person name="Dinh H."/>
            <person name="Thornton R."/>
            <person name="Coyle M."/>
            <person name="Francisco L."/>
            <person name="Jackson L."/>
            <person name="Javaid M."/>
            <person name="Korchina V."/>
            <person name="Kovar C."/>
            <person name="Mata R."/>
            <person name="Mathew T."/>
            <person name="Ngo R."/>
            <person name="Nguyen L."/>
            <person name="Nguyen N."/>
            <person name="Okwuonu G."/>
            <person name="Ongeri F."/>
            <person name="Pham C."/>
            <person name="Simmons D."/>
            <person name="Wilczek-Boney K."/>
            <person name="Hale W."/>
            <person name="Jakkamsetti A."/>
            <person name="Pham P."/>
            <person name="Ruth R."/>
            <person name="San Lucas F."/>
            <person name="Warren J."/>
            <person name="Zhang J."/>
            <person name="Zhao Z."/>
            <person name="Zhou C."/>
            <person name="Zhu D."/>
            <person name="Lee S."/>
            <person name="Bess C."/>
            <person name="Blankenburg K."/>
            <person name="Forbes L."/>
            <person name="Fu Q."/>
            <person name="Gubbala S."/>
            <person name="Hirani K."/>
            <person name="Jayaseelan J.C."/>
            <person name="Lara F."/>
            <person name="Munidasa M."/>
            <person name="Palculict T."/>
            <person name="Patil S."/>
            <person name="Pu L.-L."/>
            <person name="Saada N."/>
            <person name="Tang L."/>
            <person name="Weissenberger G."/>
            <person name="Zhu Y."/>
            <person name="Hemphill L."/>
            <person name="Shang Y."/>
            <person name="Youmans B."/>
            <person name="Ayvaz T."/>
            <person name="Ross M."/>
            <person name="Santibanez J."/>
            <person name="Aqrawi P."/>
            <person name="Gross S."/>
            <person name="Joshi V."/>
            <person name="Fowler G."/>
            <person name="Nazareth L."/>
            <person name="Reid J."/>
            <person name="Worley K."/>
            <person name="Petrosino J."/>
            <person name="Highlander S."/>
            <person name="Gibbs R."/>
        </authorList>
    </citation>
    <scope>NUCLEOTIDE SEQUENCE [LARGE SCALE GENOMIC DNA]</scope>
    <source>
        <strain evidence="5">DSM 15272</strain>
    </source>
</reference>
<dbReference type="PROSITE" id="PS51257">
    <property type="entry name" value="PROKAR_LIPOPROTEIN"/>
    <property type="match status" value="1"/>
</dbReference>
<feature type="chain" id="PRO_5038944158" description="DUF3048 domain-containing protein" evidence="2">
    <location>
        <begin position="21"/>
        <end position="348"/>
    </location>
</feature>
<dbReference type="SUPFAM" id="SSF159774">
    <property type="entry name" value="YerB-like"/>
    <property type="match status" value="1"/>
</dbReference>
<dbReference type="InterPro" id="IPR035328">
    <property type="entry name" value="DUF3048_C"/>
</dbReference>
<dbReference type="Proteomes" id="UP000003111">
    <property type="component" value="Unassembled WGS sequence"/>
</dbReference>
<feature type="domain" description="DUF3048" evidence="3">
    <location>
        <begin position="44"/>
        <end position="182"/>
    </location>
</feature>
<dbReference type="RefSeq" id="WP_007076941.1">
    <property type="nucleotide sequence ID" value="NZ_CM001024.1"/>
</dbReference>